<gene>
    <name evidence="1" type="ORF">R1flu_008104</name>
</gene>
<name>A0ABD1YBS0_9MARC</name>
<protein>
    <submittedName>
        <fullName evidence="1">Uncharacterized protein</fullName>
    </submittedName>
</protein>
<dbReference type="Proteomes" id="UP001605036">
    <property type="component" value="Unassembled WGS sequence"/>
</dbReference>
<organism evidence="1 2">
    <name type="scientific">Riccia fluitans</name>
    <dbReference type="NCBI Taxonomy" id="41844"/>
    <lineage>
        <taxon>Eukaryota</taxon>
        <taxon>Viridiplantae</taxon>
        <taxon>Streptophyta</taxon>
        <taxon>Embryophyta</taxon>
        <taxon>Marchantiophyta</taxon>
        <taxon>Marchantiopsida</taxon>
        <taxon>Marchantiidae</taxon>
        <taxon>Marchantiales</taxon>
        <taxon>Ricciaceae</taxon>
        <taxon>Riccia</taxon>
    </lineage>
</organism>
<dbReference type="EMBL" id="JBHFFA010000005">
    <property type="protein sequence ID" value="KAL2623859.1"/>
    <property type="molecule type" value="Genomic_DNA"/>
</dbReference>
<reference evidence="1 2" key="1">
    <citation type="submission" date="2024-09" db="EMBL/GenBank/DDBJ databases">
        <title>Chromosome-scale assembly of Riccia fluitans.</title>
        <authorList>
            <person name="Paukszto L."/>
            <person name="Sawicki J."/>
            <person name="Karawczyk K."/>
            <person name="Piernik-Szablinska J."/>
            <person name="Szczecinska M."/>
            <person name="Mazdziarz M."/>
        </authorList>
    </citation>
    <scope>NUCLEOTIDE SEQUENCE [LARGE SCALE GENOMIC DNA]</scope>
    <source>
        <strain evidence="1">Rf_01</strain>
        <tissue evidence="1">Aerial parts of the thallus</tissue>
    </source>
</reference>
<evidence type="ECO:0000313" key="1">
    <source>
        <dbReference type="EMBL" id="KAL2623859.1"/>
    </source>
</evidence>
<keyword evidence="2" id="KW-1185">Reference proteome</keyword>
<sequence length="126" mass="14121">MVLHYGAKYNDGSTQIYFCRDRSNSTPASSVQYRTGSCNAGLLVALVRYFAGLPSSRLQCKQLSLAYHSSPQVDQLRTGSFPCTRSGYLLLTFQFTLPAQYTQARVRVGKYPLLDSDILMQHKVQT</sequence>
<evidence type="ECO:0000313" key="2">
    <source>
        <dbReference type="Proteomes" id="UP001605036"/>
    </source>
</evidence>
<accession>A0ABD1YBS0</accession>
<proteinExistence type="predicted"/>
<comment type="caution">
    <text evidence="1">The sequence shown here is derived from an EMBL/GenBank/DDBJ whole genome shotgun (WGS) entry which is preliminary data.</text>
</comment>
<dbReference type="AlphaFoldDB" id="A0ABD1YBS0"/>